<dbReference type="EMBL" id="JAVREL010000014">
    <property type="protein sequence ID" value="MDT0345464.1"/>
    <property type="molecule type" value="Genomic_DNA"/>
</dbReference>
<dbReference type="InterPro" id="IPR013078">
    <property type="entry name" value="His_Pase_superF_clade-1"/>
</dbReference>
<evidence type="ECO:0000313" key="2">
    <source>
        <dbReference type="EMBL" id="MDT0345464.1"/>
    </source>
</evidence>
<comment type="caution">
    <text evidence="2">The sequence shown here is derived from an EMBL/GenBank/DDBJ whole genome shotgun (WGS) entry which is preliminary data.</text>
</comment>
<dbReference type="InterPro" id="IPR029033">
    <property type="entry name" value="His_PPase_superfam"/>
</dbReference>
<organism evidence="2 3">
    <name type="scientific">Streptomyces litchfieldiae</name>
    <dbReference type="NCBI Taxonomy" id="3075543"/>
    <lineage>
        <taxon>Bacteria</taxon>
        <taxon>Bacillati</taxon>
        <taxon>Actinomycetota</taxon>
        <taxon>Actinomycetes</taxon>
        <taxon>Kitasatosporales</taxon>
        <taxon>Streptomycetaceae</taxon>
        <taxon>Streptomyces</taxon>
    </lineage>
</organism>
<dbReference type="RefSeq" id="WP_311706596.1">
    <property type="nucleotide sequence ID" value="NZ_JAVREL010000014.1"/>
</dbReference>
<reference evidence="3" key="1">
    <citation type="submission" date="2023-07" db="EMBL/GenBank/DDBJ databases">
        <title>30 novel species of actinomycetes from the DSMZ collection.</title>
        <authorList>
            <person name="Nouioui I."/>
        </authorList>
    </citation>
    <scope>NUCLEOTIDE SEQUENCE [LARGE SCALE GENOMIC DNA]</scope>
    <source>
        <strain evidence="3">DSM 44938</strain>
    </source>
</reference>
<sequence>MRWLEVRRHAPTKKGAARGRGSHLSARGVALARAVGAESGPFACVVTSASPRAIETAIAMGWAVDDALDMPSGYVPGEVDHHDQWAWPQPYVHYAELIARGGALAAVAAAHRMIWTEAVRSVPEGSGALVVSHGGSIEPALVACLPDADLASWGTPFGHLDGVRLTFENERFTGARLHRAPSTTP</sequence>
<dbReference type="EC" id="3.1.3.-" evidence="2"/>
<proteinExistence type="predicted"/>
<name>A0ABU2MWK4_9ACTN</name>
<keyword evidence="3" id="KW-1185">Reference proteome</keyword>
<dbReference type="SUPFAM" id="SSF53254">
    <property type="entry name" value="Phosphoglycerate mutase-like"/>
    <property type="match status" value="1"/>
</dbReference>
<evidence type="ECO:0000256" key="1">
    <source>
        <dbReference type="SAM" id="MobiDB-lite"/>
    </source>
</evidence>
<dbReference type="Pfam" id="PF00300">
    <property type="entry name" value="His_Phos_1"/>
    <property type="match status" value="1"/>
</dbReference>
<protein>
    <submittedName>
        <fullName evidence="2">Histidine phosphatase family protein</fullName>
        <ecNumber evidence="2">3.1.3.-</ecNumber>
    </submittedName>
</protein>
<evidence type="ECO:0000313" key="3">
    <source>
        <dbReference type="Proteomes" id="UP001183246"/>
    </source>
</evidence>
<dbReference type="Proteomes" id="UP001183246">
    <property type="component" value="Unassembled WGS sequence"/>
</dbReference>
<dbReference type="Gene3D" id="3.40.50.1240">
    <property type="entry name" value="Phosphoglycerate mutase-like"/>
    <property type="match status" value="1"/>
</dbReference>
<dbReference type="GO" id="GO:0016787">
    <property type="term" value="F:hydrolase activity"/>
    <property type="evidence" value="ECO:0007669"/>
    <property type="project" value="UniProtKB-KW"/>
</dbReference>
<keyword evidence="2" id="KW-0378">Hydrolase</keyword>
<accession>A0ABU2MWK4</accession>
<dbReference type="CDD" id="cd07040">
    <property type="entry name" value="HP"/>
    <property type="match status" value="1"/>
</dbReference>
<feature type="compositionally biased region" description="Basic residues" evidence="1">
    <location>
        <begin position="9"/>
        <end position="21"/>
    </location>
</feature>
<feature type="region of interest" description="Disordered" evidence="1">
    <location>
        <begin position="1"/>
        <end position="21"/>
    </location>
</feature>
<gene>
    <name evidence="2" type="ORF">RM590_23090</name>
</gene>